<feature type="disulfide bond" evidence="6">
    <location>
        <begin position="28"/>
        <end position="40"/>
    </location>
</feature>
<sequence length="690" mass="71242">MVRTTALLASLAVLLGCCALAAEGADDCGDWSFTCGNGECVDVGARCDGRPDCSDGSDEASGACLVNAVALALDYQAYLTFSFDEDYVAVWVLSCSETACSRVYVDGFDSQGRLSYAAGNKCNAKGFDCTTESSHTPANSNELQSGDYTLVAERQSAKLYVWLQGHPDKPIAVSIDESQTQVRVRPDLWKNNMRVKISVIPAVIPATTEAPSTSENPATSPAASPSDEPATSPAASPSDEPATSPAASPSDEPATSPAASPSDEPATSPAASPSDEPATSPAASPSDDPATTPAASPSVEPATSPAASPSDEPATSPAASPSDEPATTPAASPSVEPATSPAASPSEEPVTTPAASPSDESVTTPSASPSDEPATTPEASPSDEPVTTPVVSPSDEPATTPNVSPSEEPATTPVVSPSEGPVTTPEVSPSDEPATTPEVSPSDGPATTPDVSPSEEPATTPDVSPTEEPATPTQESTTEEATTATAAPTPAPWPPRPVPTSCTPEMASLFIPVPGQCGSYLWCYSGRSALMRCPSTLRFSYQQQTCDWPRNVECPATLKRSLRAEGTTADDSATTPEELRTTDDSTTSEESTQTDSTAENETTWSDVSTTEDSNSTTEVTVVPAPVWPPVPAPTSCTGDLESLLIPVAGDCRKYEACYSGRSKVRPCPSILLFNYQLQTCDWPRNVICEQ</sequence>
<feature type="compositionally biased region" description="Pro residues" evidence="7">
    <location>
        <begin position="489"/>
        <end position="498"/>
    </location>
</feature>
<feature type="region of interest" description="Disordered" evidence="7">
    <location>
        <begin position="208"/>
        <end position="499"/>
    </location>
</feature>
<evidence type="ECO:0000259" key="9">
    <source>
        <dbReference type="PROSITE" id="PS50940"/>
    </source>
</evidence>
<dbReference type="PROSITE" id="PS50940">
    <property type="entry name" value="CHIT_BIND_II"/>
    <property type="match status" value="2"/>
</dbReference>
<dbReference type="SUPFAM" id="SSF57625">
    <property type="entry name" value="Invertebrate chitin-binding proteins"/>
    <property type="match status" value="2"/>
</dbReference>
<dbReference type="RefSeq" id="XP_034248785.1">
    <property type="nucleotide sequence ID" value="XM_034392894.1"/>
</dbReference>
<dbReference type="AlphaFoldDB" id="A0A6P8ZUL8"/>
<evidence type="ECO:0000256" key="3">
    <source>
        <dbReference type="ARBA" id="ARBA00022737"/>
    </source>
</evidence>
<feature type="compositionally biased region" description="Polar residues" evidence="7">
    <location>
        <begin position="209"/>
        <end position="223"/>
    </location>
</feature>
<dbReference type="InterPro" id="IPR051940">
    <property type="entry name" value="Chitin_bind-dev_reg"/>
</dbReference>
<feature type="region of interest" description="Disordered" evidence="7">
    <location>
        <begin position="563"/>
        <end position="619"/>
    </location>
</feature>
<dbReference type="KEGG" id="tpal:117649811"/>
<gene>
    <name evidence="11" type="primary">LOC117649811</name>
</gene>
<keyword evidence="2 8" id="KW-0732">Signal</keyword>
<dbReference type="Gene3D" id="4.10.400.10">
    <property type="entry name" value="Low-density Lipoprotein Receptor"/>
    <property type="match status" value="1"/>
</dbReference>
<feature type="compositionally biased region" description="Polar residues" evidence="7">
    <location>
        <begin position="599"/>
        <end position="615"/>
    </location>
</feature>
<dbReference type="Pfam" id="PF01607">
    <property type="entry name" value="CBM_14"/>
    <property type="match status" value="2"/>
</dbReference>
<dbReference type="PROSITE" id="PS51257">
    <property type="entry name" value="PROKAR_LIPOPROTEIN"/>
    <property type="match status" value="1"/>
</dbReference>
<keyword evidence="3" id="KW-0677">Repeat</keyword>
<feature type="compositionally biased region" description="Low complexity" evidence="7">
    <location>
        <begin position="584"/>
        <end position="597"/>
    </location>
</feature>
<keyword evidence="4 6" id="KW-1015">Disulfide bond</keyword>
<dbReference type="Proteomes" id="UP000515158">
    <property type="component" value="Unplaced"/>
</dbReference>
<dbReference type="InterPro" id="IPR002172">
    <property type="entry name" value="LDrepeatLR_classA_rpt"/>
</dbReference>
<accession>A0A6P8ZUL8</accession>
<organism evidence="11">
    <name type="scientific">Thrips palmi</name>
    <name type="common">Melon thrips</name>
    <dbReference type="NCBI Taxonomy" id="161013"/>
    <lineage>
        <taxon>Eukaryota</taxon>
        <taxon>Metazoa</taxon>
        <taxon>Ecdysozoa</taxon>
        <taxon>Arthropoda</taxon>
        <taxon>Hexapoda</taxon>
        <taxon>Insecta</taxon>
        <taxon>Pterygota</taxon>
        <taxon>Neoptera</taxon>
        <taxon>Paraneoptera</taxon>
        <taxon>Thysanoptera</taxon>
        <taxon>Terebrantia</taxon>
        <taxon>Thripoidea</taxon>
        <taxon>Thripidae</taxon>
        <taxon>Thrips</taxon>
    </lineage>
</organism>
<comment type="caution">
    <text evidence="6">Lacks conserved residue(s) required for the propagation of feature annotation.</text>
</comment>
<evidence type="ECO:0000256" key="4">
    <source>
        <dbReference type="ARBA" id="ARBA00023157"/>
    </source>
</evidence>
<dbReference type="InterPro" id="IPR023415">
    <property type="entry name" value="LDLR_class-A_CS"/>
</dbReference>
<feature type="signal peptide" evidence="8">
    <location>
        <begin position="1"/>
        <end position="24"/>
    </location>
</feature>
<dbReference type="PANTHER" id="PTHR23301">
    <property type="entry name" value="CHITIN BINDING PERITROPHIN-A"/>
    <property type="match status" value="1"/>
</dbReference>
<dbReference type="InterPro" id="IPR036055">
    <property type="entry name" value="LDL_receptor-like_sf"/>
</dbReference>
<evidence type="ECO:0000256" key="6">
    <source>
        <dbReference type="PROSITE-ProRule" id="PRU00124"/>
    </source>
</evidence>
<dbReference type="Pfam" id="PF00057">
    <property type="entry name" value="Ldl_recept_a"/>
    <property type="match status" value="1"/>
</dbReference>
<dbReference type="InterPro" id="IPR036508">
    <property type="entry name" value="Chitin-bd_dom_sf"/>
</dbReference>
<dbReference type="PROSITE" id="PS01209">
    <property type="entry name" value="LDLRA_1"/>
    <property type="match status" value="1"/>
</dbReference>
<evidence type="ECO:0000313" key="11">
    <source>
        <dbReference type="RefSeq" id="XP_034248785.1"/>
    </source>
</evidence>
<evidence type="ECO:0000313" key="10">
    <source>
        <dbReference type="Proteomes" id="UP000515158"/>
    </source>
</evidence>
<feature type="compositionally biased region" description="Low complexity" evidence="7">
    <location>
        <begin position="466"/>
        <end position="488"/>
    </location>
</feature>
<feature type="compositionally biased region" description="Polar residues" evidence="7">
    <location>
        <begin position="353"/>
        <end position="369"/>
    </location>
</feature>
<dbReference type="PROSITE" id="PS50068">
    <property type="entry name" value="LDLRA_2"/>
    <property type="match status" value="1"/>
</dbReference>
<dbReference type="CDD" id="cd00112">
    <property type="entry name" value="LDLa"/>
    <property type="match status" value="1"/>
</dbReference>
<dbReference type="GO" id="GO:0008061">
    <property type="term" value="F:chitin binding"/>
    <property type="evidence" value="ECO:0007669"/>
    <property type="project" value="UniProtKB-KW"/>
</dbReference>
<dbReference type="Gene3D" id="2.170.140.10">
    <property type="entry name" value="Chitin binding domain"/>
    <property type="match status" value="2"/>
</dbReference>
<keyword evidence="5" id="KW-0325">Glycoprotein</keyword>
<dbReference type="SUPFAM" id="SSF57424">
    <property type="entry name" value="LDL receptor-like module"/>
    <property type="match status" value="1"/>
</dbReference>
<evidence type="ECO:0000256" key="2">
    <source>
        <dbReference type="ARBA" id="ARBA00022729"/>
    </source>
</evidence>
<dbReference type="InterPro" id="IPR002557">
    <property type="entry name" value="Chitin-bd_dom"/>
</dbReference>
<protein>
    <submittedName>
        <fullName evidence="11">Cell surface glycoprotein 1-like isoform X1</fullName>
    </submittedName>
</protein>
<feature type="domain" description="Chitin-binding type-2" evidence="9">
    <location>
        <begin position="633"/>
        <end position="690"/>
    </location>
</feature>
<feature type="domain" description="Chitin-binding type-2" evidence="9">
    <location>
        <begin position="499"/>
        <end position="556"/>
    </location>
</feature>
<evidence type="ECO:0000256" key="1">
    <source>
        <dbReference type="ARBA" id="ARBA00022669"/>
    </source>
</evidence>
<dbReference type="GeneID" id="117649811"/>
<dbReference type="PANTHER" id="PTHR23301:SF0">
    <property type="entry name" value="CHITIN-BINDING TYPE-2 DOMAIN-CONTAINING PROTEIN-RELATED"/>
    <property type="match status" value="1"/>
</dbReference>
<dbReference type="InParanoid" id="A0A6P8ZUL8"/>
<evidence type="ECO:0000256" key="7">
    <source>
        <dbReference type="SAM" id="MobiDB-lite"/>
    </source>
</evidence>
<name>A0A6P8ZUL8_THRPL</name>
<dbReference type="OrthoDB" id="6020543at2759"/>
<keyword evidence="1" id="KW-0147">Chitin-binding</keyword>
<feature type="disulfide bond" evidence="6">
    <location>
        <begin position="35"/>
        <end position="53"/>
    </location>
</feature>
<evidence type="ECO:0000256" key="5">
    <source>
        <dbReference type="ARBA" id="ARBA00023180"/>
    </source>
</evidence>
<reference evidence="11" key="1">
    <citation type="submission" date="2025-08" db="UniProtKB">
        <authorList>
            <consortium name="RefSeq"/>
        </authorList>
    </citation>
    <scope>IDENTIFICATION</scope>
    <source>
        <tissue evidence="11">Total insect</tissue>
    </source>
</reference>
<proteinExistence type="predicted"/>
<feature type="chain" id="PRO_5028066310" evidence="8">
    <location>
        <begin position="25"/>
        <end position="690"/>
    </location>
</feature>
<dbReference type="SMART" id="SM00192">
    <property type="entry name" value="LDLa"/>
    <property type="match status" value="1"/>
</dbReference>
<dbReference type="SMART" id="SM00494">
    <property type="entry name" value="ChtBD2"/>
    <property type="match status" value="2"/>
</dbReference>
<dbReference type="GO" id="GO:0005576">
    <property type="term" value="C:extracellular region"/>
    <property type="evidence" value="ECO:0007669"/>
    <property type="project" value="InterPro"/>
</dbReference>
<keyword evidence="10" id="KW-1185">Reference proteome</keyword>
<evidence type="ECO:0000256" key="8">
    <source>
        <dbReference type="SAM" id="SignalP"/>
    </source>
</evidence>